<evidence type="ECO:0000256" key="5">
    <source>
        <dbReference type="ARBA" id="ARBA00022692"/>
    </source>
</evidence>
<organism evidence="10 11">
    <name type="scientific">Oceanibaculum pacificum</name>
    <dbReference type="NCBI Taxonomy" id="580166"/>
    <lineage>
        <taxon>Bacteria</taxon>
        <taxon>Pseudomonadati</taxon>
        <taxon>Pseudomonadota</taxon>
        <taxon>Alphaproteobacteria</taxon>
        <taxon>Rhodospirillales</taxon>
        <taxon>Oceanibaculaceae</taxon>
        <taxon>Oceanibaculum</taxon>
    </lineage>
</organism>
<keyword evidence="7 8" id="KW-0472">Membrane</keyword>
<evidence type="ECO:0000256" key="4">
    <source>
        <dbReference type="ARBA" id="ARBA00022475"/>
    </source>
</evidence>
<feature type="transmembrane region" description="Helical" evidence="8">
    <location>
        <begin position="73"/>
        <end position="91"/>
    </location>
</feature>
<feature type="domain" description="ABC transmembrane type-1" evidence="9">
    <location>
        <begin position="67"/>
        <end position="255"/>
    </location>
</feature>
<dbReference type="InterPro" id="IPR051789">
    <property type="entry name" value="Bact_Polyamine_Transport"/>
</dbReference>
<feature type="transmembrane region" description="Helical" evidence="8">
    <location>
        <begin position="103"/>
        <end position="127"/>
    </location>
</feature>
<evidence type="ECO:0000256" key="3">
    <source>
        <dbReference type="ARBA" id="ARBA00022448"/>
    </source>
</evidence>
<sequence>MSDATRDTGRRVRMGYAALYLAFLYVPILVLPVFSFNDSIFVSFPLKEFTTKWYDQLWETPRLFDALLNSLKVAVFSAVFSTLLGILAARAMTRYRFPLQRPIFGLVMLPLVIPEIILGLSLLILVNRLGLTLSLYTVAIGHVLLCVPFAVGVLLSRFEGFDRSLEEASLDLGESAWMTFWRVTFPIVFPGIVASLLLTFTISFDEFIIAFFLTGTETTLPVHIWSQLRFPQRLPGVLALGTLIILGSTLLIVLAEWLRRRGVQPDKQPDM</sequence>
<accession>A0A154WEQ5</accession>
<comment type="similarity">
    <text evidence="2">Belongs to the binding-protein-dependent transport system permease family. CysTW subfamily.</text>
</comment>
<dbReference type="OrthoDB" id="9809681at2"/>
<evidence type="ECO:0000256" key="8">
    <source>
        <dbReference type="RuleBase" id="RU363032"/>
    </source>
</evidence>
<dbReference type="InterPro" id="IPR035906">
    <property type="entry name" value="MetI-like_sf"/>
</dbReference>
<keyword evidence="11" id="KW-1185">Reference proteome</keyword>
<dbReference type="GO" id="GO:0005886">
    <property type="term" value="C:plasma membrane"/>
    <property type="evidence" value="ECO:0007669"/>
    <property type="project" value="UniProtKB-SubCell"/>
</dbReference>
<dbReference type="RefSeq" id="WP_067553332.1">
    <property type="nucleotide sequence ID" value="NZ_LPXN01000064.1"/>
</dbReference>
<reference evidence="10 11" key="1">
    <citation type="submission" date="2015-12" db="EMBL/GenBank/DDBJ databases">
        <title>Genome sequence of Oceanibaculum pacificum MCCC 1A02656.</title>
        <authorList>
            <person name="Lu L."/>
            <person name="Lai Q."/>
            <person name="Shao Z."/>
            <person name="Qian P."/>
        </authorList>
    </citation>
    <scope>NUCLEOTIDE SEQUENCE [LARGE SCALE GENOMIC DNA]</scope>
    <source>
        <strain evidence="10 11">MCCC 1A02656</strain>
    </source>
</reference>
<comment type="caution">
    <text evidence="10">The sequence shown here is derived from an EMBL/GenBank/DDBJ whole genome shotgun (WGS) entry which is preliminary data.</text>
</comment>
<keyword evidence="6 8" id="KW-1133">Transmembrane helix</keyword>
<evidence type="ECO:0000256" key="1">
    <source>
        <dbReference type="ARBA" id="ARBA00004651"/>
    </source>
</evidence>
<name>A0A154WEQ5_9PROT</name>
<gene>
    <name evidence="10" type="ORF">AUP43_17710</name>
</gene>
<dbReference type="PANTHER" id="PTHR43848:SF2">
    <property type="entry name" value="PUTRESCINE TRANSPORT SYSTEM PERMEASE PROTEIN POTI"/>
    <property type="match status" value="1"/>
</dbReference>
<keyword evidence="5 8" id="KW-0812">Transmembrane</keyword>
<proteinExistence type="inferred from homology"/>
<keyword evidence="3 8" id="KW-0813">Transport</keyword>
<dbReference type="GO" id="GO:0055085">
    <property type="term" value="P:transmembrane transport"/>
    <property type="evidence" value="ECO:0007669"/>
    <property type="project" value="InterPro"/>
</dbReference>
<evidence type="ECO:0000259" key="9">
    <source>
        <dbReference type="PROSITE" id="PS50928"/>
    </source>
</evidence>
<evidence type="ECO:0000313" key="10">
    <source>
        <dbReference type="EMBL" id="KZD12007.1"/>
    </source>
</evidence>
<dbReference type="PROSITE" id="PS50928">
    <property type="entry name" value="ABC_TM1"/>
    <property type="match status" value="1"/>
</dbReference>
<evidence type="ECO:0000313" key="11">
    <source>
        <dbReference type="Proteomes" id="UP000076400"/>
    </source>
</evidence>
<evidence type="ECO:0000256" key="6">
    <source>
        <dbReference type="ARBA" id="ARBA00022989"/>
    </source>
</evidence>
<dbReference type="STRING" id="580166.AUP43_17710"/>
<dbReference type="InterPro" id="IPR000515">
    <property type="entry name" value="MetI-like"/>
</dbReference>
<dbReference type="SUPFAM" id="SSF161098">
    <property type="entry name" value="MetI-like"/>
    <property type="match status" value="1"/>
</dbReference>
<dbReference type="PANTHER" id="PTHR43848">
    <property type="entry name" value="PUTRESCINE TRANSPORT SYSTEM PERMEASE PROTEIN POTI"/>
    <property type="match status" value="1"/>
</dbReference>
<evidence type="ECO:0000256" key="2">
    <source>
        <dbReference type="ARBA" id="ARBA00007069"/>
    </source>
</evidence>
<dbReference type="AlphaFoldDB" id="A0A154WEQ5"/>
<keyword evidence="4" id="KW-1003">Cell membrane</keyword>
<dbReference type="Gene3D" id="1.10.3720.10">
    <property type="entry name" value="MetI-like"/>
    <property type="match status" value="1"/>
</dbReference>
<dbReference type="Proteomes" id="UP000076400">
    <property type="component" value="Unassembled WGS sequence"/>
</dbReference>
<feature type="transmembrane region" description="Helical" evidence="8">
    <location>
        <begin position="16"/>
        <end position="36"/>
    </location>
</feature>
<protein>
    <submittedName>
        <fullName evidence="10">Spermidine/putrescine ABC transporter</fullName>
    </submittedName>
</protein>
<comment type="subcellular location">
    <subcellularLocation>
        <location evidence="1 8">Cell membrane</location>
        <topology evidence="1 8">Multi-pass membrane protein</topology>
    </subcellularLocation>
</comment>
<feature type="transmembrane region" description="Helical" evidence="8">
    <location>
        <begin position="133"/>
        <end position="155"/>
    </location>
</feature>
<dbReference type="EMBL" id="LPXN01000064">
    <property type="protein sequence ID" value="KZD12007.1"/>
    <property type="molecule type" value="Genomic_DNA"/>
</dbReference>
<feature type="transmembrane region" description="Helical" evidence="8">
    <location>
        <begin position="234"/>
        <end position="258"/>
    </location>
</feature>
<dbReference type="Pfam" id="PF00528">
    <property type="entry name" value="BPD_transp_1"/>
    <property type="match status" value="1"/>
</dbReference>
<evidence type="ECO:0000256" key="7">
    <source>
        <dbReference type="ARBA" id="ARBA00023136"/>
    </source>
</evidence>
<feature type="transmembrane region" description="Helical" evidence="8">
    <location>
        <begin position="187"/>
        <end position="214"/>
    </location>
</feature>
<dbReference type="CDD" id="cd06261">
    <property type="entry name" value="TM_PBP2"/>
    <property type="match status" value="1"/>
</dbReference>